<reference evidence="3" key="1">
    <citation type="submission" date="2013-02" db="EMBL/GenBank/DDBJ databases">
        <authorList>
            <person name="Hughes D."/>
        </authorList>
    </citation>
    <scope>NUCLEOTIDE SEQUENCE</scope>
    <source>
        <strain>Durham</strain>
        <strain evidence="3">NC isolate 2 -- Noor lab</strain>
    </source>
</reference>
<dbReference type="AlphaFoldDB" id="T1GGU9"/>
<protein>
    <submittedName>
        <fullName evidence="2">Uncharacterized protein</fullName>
    </submittedName>
</protein>
<keyword evidence="3" id="KW-1185">Reference proteome</keyword>
<name>T1GGU9_MEGSC</name>
<dbReference type="EnsemblMetazoa" id="MESCA002630-RA">
    <property type="protein sequence ID" value="MESCA002630-PA"/>
    <property type="gene ID" value="MESCA002630"/>
</dbReference>
<evidence type="ECO:0000313" key="3">
    <source>
        <dbReference type="Proteomes" id="UP000015102"/>
    </source>
</evidence>
<proteinExistence type="predicted"/>
<organism evidence="2 3">
    <name type="scientific">Megaselia scalaris</name>
    <name type="common">Humpbacked fly</name>
    <name type="synonym">Phora scalaris</name>
    <dbReference type="NCBI Taxonomy" id="36166"/>
    <lineage>
        <taxon>Eukaryota</taxon>
        <taxon>Metazoa</taxon>
        <taxon>Ecdysozoa</taxon>
        <taxon>Arthropoda</taxon>
        <taxon>Hexapoda</taxon>
        <taxon>Insecta</taxon>
        <taxon>Pterygota</taxon>
        <taxon>Neoptera</taxon>
        <taxon>Endopterygota</taxon>
        <taxon>Diptera</taxon>
        <taxon>Brachycera</taxon>
        <taxon>Muscomorpha</taxon>
        <taxon>Platypezoidea</taxon>
        <taxon>Phoridae</taxon>
        <taxon>Megaseliini</taxon>
        <taxon>Megaselia</taxon>
    </lineage>
</organism>
<dbReference type="EMBL" id="CAQQ02140959">
    <property type="status" value="NOT_ANNOTATED_CDS"/>
    <property type="molecule type" value="Genomic_DNA"/>
</dbReference>
<evidence type="ECO:0000256" key="1">
    <source>
        <dbReference type="SAM" id="MobiDB-lite"/>
    </source>
</evidence>
<accession>T1GGU9</accession>
<sequence length="122" mass="14166">MVRKNIRKKGRKKSPVMRRKTSSTTRLKERSTPSPHESFAHLAILTRIFGKLSGLRGTISVKKLKTEMAIPDYIRKTEMIKVEVEVEEDFEEMRKKGYLACLNECFGERDITVYAVKPSFEK</sequence>
<dbReference type="Proteomes" id="UP000015102">
    <property type="component" value="Unassembled WGS sequence"/>
</dbReference>
<feature type="compositionally biased region" description="Basic residues" evidence="1">
    <location>
        <begin position="1"/>
        <end position="21"/>
    </location>
</feature>
<evidence type="ECO:0000313" key="2">
    <source>
        <dbReference type="EnsemblMetazoa" id="MESCA002630-PA"/>
    </source>
</evidence>
<feature type="region of interest" description="Disordered" evidence="1">
    <location>
        <begin position="1"/>
        <end position="36"/>
    </location>
</feature>
<dbReference type="HOGENOM" id="CLU_2029347_0_0_1"/>
<dbReference type="EMBL" id="CAQQ02140960">
    <property type="status" value="NOT_ANNOTATED_CDS"/>
    <property type="molecule type" value="Genomic_DNA"/>
</dbReference>
<reference evidence="2" key="2">
    <citation type="submission" date="2015-06" db="UniProtKB">
        <authorList>
            <consortium name="EnsemblMetazoa"/>
        </authorList>
    </citation>
    <scope>IDENTIFICATION</scope>
</reference>